<feature type="domain" description="HTH merR-type" evidence="2">
    <location>
        <begin position="1"/>
        <end position="70"/>
    </location>
</feature>
<dbReference type="InterPro" id="IPR047057">
    <property type="entry name" value="MerR_fam"/>
</dbReference>
<dbReference type="PRINTS" id="PR00040">
    <property type="entry name" value="HTHMERR"/>
</dbReference>
<protein>
    <submittedName>
        <fullName evidence="3">MerR family transcriptional regulator</fullName>
    </submittedName>
</protein>
<dbReference type="PROSITE" id="PS50937">
    <property type="entry name" value="HTH_MERR_2"/>
    <property type="match status" value="1"/>
</dbReference>
<evidence type="ECO:0000256" key="1">
    <source>
        <dbReference type="ARBA" id="ARBA00023125"/>
    </source>
</evidence>
<name>A0ABY2RX76_9PSEU</name>
<evidence type="ECO:0000259" key="2">
    <source>
        <dbReference type="PROSITE" id="PS50937"/>
    </source>
</evidence>
<reference evidence="3 4" key="1">
    <citation type="journal article" date="2015" name="Antonie Van Leeuwenhoek">
        <title>Prauserella endophytica sp. nov., an endophytic actinobacterium isolated from Tamarix taklamakanensis.</title>
        <authorList>
            <person name="Liu J.M."/>
            <person name="Habden X."/>
            <person name="Guo L."/>
            <person name="Tuo L."/>
            <person name="Jiang Z.K."/>
            <person name="Liu S.W."/>
            <person name="Liu X.F."/>
            <person name="Chen L."/>
            <person name="Li R.F."/>
            <person name="Zhang Y.Q."/>
            <person name="Sun C.H."/>
        </authorList>
    </citation>
    <scope>NUCLEOTIDE SEQUENCE [LARGE SCALE GENOMIC DNA]</scope>
    <source>
        <strain evidence="3 4">CGMCC 4.7182</strain>
    </source>
</reference>
<comment type="caution">
    <text evidence="3">The sequence shown here is derived from an EMBL/GenBank/DDBJ whole genome shotgun (WGS) entry which is preliminary data.</text>
</comment>
<evidence type="ECO:0000313" key="4">
    <source>
        <dbReference type="Proteomes" id="UP000309992"/>
    </source>
</evidence>
<dbReference type="Proteomes" id="UP000309992">
    <property type="component" value="Unassembled WGS sequence"/>
</dbReference>
<dbReference type="EMBL" id="SWMS01000021">
    <property type="protein sequence ID" value="TKG64231.1"/>
    <property type="molecule type" value="Genomic_DNA"/>
</dbReference>
<dbReference type="PANTHER" id="PTHR30204:SF98">
    <property type="entry name" value="HTH-TYPE TRANSCRIPTIONAL REGULATOR ADHR"/>
    <property type="match status" value="1"/>
</dbReference>
<dbReference type="CDD" id="cd04780">
    <property type="entry name" value="HTH_MerR-like_sg5"/>
    <property type="match status" value="1"/>
</dbReference>
<dbReference type="SMART" id="SM00422">
    <property type="entry name" value="HTH_MERR"/>
    <property type="match status" value="1"/>
</dbReference>
<organism evidence="3 4">
    <name type="scientific">Prauserella endophytica</name>
    <dbReference type="NCBI Taxonomy" id="1592324"/>
    <lineage>
        <taxon>Bacteria</taxon>
        <taxon>Bacillati</taxon>
        <taxon>Actinomycetota</taxon>
        <taxon>Actinomycetes</taxon>
        <taxon>Pseudonocardiales</taxon>
        <taxon>Pseudonocardiaceae</taxon>
        <taxon>Prauserella</taxon>
        <taxon>Prauserella coralliicola group</taxon>
    </lineage>
</organism>
<dbReference type="InterPro" id="IPR009061">
    <property type="entry name" value="DNA-bd_dom_put_sf"/>
</dbReference>
<dbReference type="SUPFAM" id="SSF46955">
    <property type="entry name" value="Putative DNA-binding domain"/>
    <property type="match status" value="1"/>
</dbReference>
<dbReference type="RefSeq" id="WP_113641116.1">
    <property type="nucleotide sequence ID" value="NZ_SWMS01000021.1"/>
</dbReference>
<evidence type="ECO:0000313" key="3">
    <source>
        <dbReference type="EMBL" id="TKG64231.1"/>
    </source>
</evidence>
<dbReference type="Gene3D" id="1.10.1660.10">
    <property type="match status" value="1"/>
</dbReference>
<keyword evidence="4" id="KW-1185">Reference proteome</keyword>
<dbReference type="Pfam" id="PF13411">
    <property type="entry name" value="MerR_1"/>
    <property type="match status" value="1"/>
</dbReference>
<gene>
    <name evidence="3" type="ORF">FCN18_28880</name>
</gene>
<dbReference type="PANTHER" id="PTHR30204">
    <property type="entry name" value="REDOX-CYCLING DRUG-SENSING TRANSCRIPTIONAL ACTIVATOR SOXR"/>
    <property type="match status" value="1"/>
</dbReference>
<accession>A0ABY2RX76</accession>
<proteinExistence type="predicted"/>
<sequence>MRMAELSRESGVPVATIKYYLREGLLPPGERTSPNQARYDASHVRRLKLIRALLDIGGLSIAAVREVIAGLAEGTSTHDVLGIAQHGLPLPAVEVSDEARAWAMERLETLAEKRDWVIAPGTPIAEALVGVLCTYRDLGHPELAERLDDYAEAADLVAGSDLDTVAALGQREAIVEAAVIGTVLGDALHAALRRLAHAKASRDRFGATAVKPQ</sequence>
<dbReference type="InterPro" id="IPR000551">
    <property type="entry name" value="MerR-type_HTH_dom"/>
</dbReference>
<keyword evidence="1" id="KW-0238">DNA-binding</keyword>